<dbReference type="InParanoid" id="A0A0C2T586"/>
<name>A0A0C2T586_AMAMK</name>
<sequence>MSPDFLTTCIIRAKQDSTISPSASYYFGLPSKPILVYRTGTPWKRPTGPEAYRIPKEARPVFDHPIADAWDELGPQVPDYLDSVKVMWTTIDIVRFAEVEKDPGPPVLWIGVKPGSLSRKDAEVAAIGCEGLLKKFEITNIEVAFRESLFTRLAGPKGPQLLKYVSSLHATADVRSPLTPALGLRIAAQATPYAEGTGALYIRESSNSKRVFILTARHVVLPPNAWPNKLYTHKNVSQPRHNVLLLGSKAFQDVLESIMVRIGQHAIMVSHYNNQLRELATGVAGDDEDDVIQANRERTKVESLLQEAKAAIDTLNEFHTEVTKYWSAESQRALGHIAYSPPISVGTGTKCFTEDWALIELDGEKIDWKAFKGNVIDLGTKISVHDFILKMYPNLTAATSFKYPSNRLLPLQGVVKDNELRHPTILDANGEPCLFVIKNGASTGVTTGRATGIMSFVREYFPNGNHETSKELAIYPYGYKDGAFSAPGDSGSIIADPMGRIVGLLTGGSGQTDSTDVTYATPFYWLLDERIKMQFPNSCLYYTSAKSP</sequence>
<dbReference type="SUPFAM" id="SSF50494">
    <property type="entry name" value="Trypsin-like serine proteases"/>
    <property type="match status" value="1"/>
</dbReference>
<organism evidence="1 2">
    <name type="scientific">Amanita muscaria (strain Koide BX008)</name>
    <dbReference type="NCBI Taxonomy" id="946122"/>
    <lineage>
        <taxon>Eukaryota</taxon>
        <taxon>Fungi</taxon>
        <taxon>Dikarya</taxon>
        <taxon>Basidiomycota</taxon>
        <taxon>Agaricomycotina</taxon>
        <taxon>Agaricomycetes</taxon>
        <taxon>Agaricomycetidae</taxon>
        <taxon>Agaricales</taxon>
        <taxon>Pluteineae</taxon>
        <taxon>Amanitaceae</taxon>
        <taxon>Amanita</taxon>
    </lineage>
</organism>
<gene>
    <name evidence="1" type="ORF">M378DRAFT_187503</name>
</gene>
<dbReference type="HOGENOM" id="CLU_024804_0_0_1"/>
<reference evidence="1 2" key="1">
    <citation type="submission" date="2014-04" db="EMBL/GenBank/DDBJ databases">
        <title>Evolutionary Origins and Diversification of the Mycorrhizal Mutualists.</title>
        <authorList>
            <consortium name="DOE Joint Genome Institute"/>
            <consortium name="Mycorrhizal Genomics Consortium"/>
            <person name="Kohler A."/>
            <person name="Kuo A."/>
            <person name="Nagy L.G."/>
            <person name="Floudas D."/>
            <person name="Copeland A."/>
            <person name="Barry K.W."/>
            <person name="Cichocki N."/>
            <person name="Veneault-Fourrey C."/>
            <person name="LaButti K."/>
            <person name="Lindquist E.A."/>
            <person name="Lipzen A."/>
            <person name="Lundell T."/>
            <person name="Morin E."/>
            <person name="Murat C."/>
            <person name="Riley R."/>
            <person name="Ohm R."/>
            <person name="Sun H."/>
            <person name="Tunlid A."/>
            <person name="Henrissat B."/>
            <person name="Grigoriev I.V."/>
            <person name="Hibbett D.S."/>
            <person name="Martin F."/>
        </authorList>
    </citation>
    <scope>NUCLEOTIDE SEQUENCE [LARGE SCALE GENOMIC DNA]</scope>
    <source>
        <strain evidence="1 2">Koide BX008</strain>
    </source>
</reference>
<dbReference type="EMBL" id="KN818280">
    <property type="protein sequence ID" value="KIL61734.1"/>
    <property type="molecule type" value="Genomic_DNA"/>
</dbReference>
<dbReference type="OrthoDB" id="5424209at2759"/>
<protein>
    <submittedName>
        <fullName evidence="1">Uncharacterized protein</fullName>
    </submittedName>
</protein>
<keyword evidence="2" id="KW-1185">Reference proteome</keyword>
<evidence type="ECO:0000313" key="1">
    <source>
        <dbReference type="EMBL" id="KIL61734.1"/>
    </source>
</evidence>
<dbReference type="InterPro" id="IPR009003">
    <property type="entry name" value="Peptidase_S1_PA"/>
</dbReference>
<accession>A0A0C2T586</accession>
<dbReference type="AlphaFoldDB" id="A0A0C2T586"/>
<dbReference type="Proteomes" id="UP000054549">
    <property type="component" value="Unassembled WGS sequence"/>
</dbReference>
<evidence type="ECO:0000313" key="2">
    <source>
        <dbReference type="Proteomes" id="UP000054549"/>
    </source>
</evidence>
<proteinExistence type="predicted"/>